<organism evidence="1 2">
    <name type="scientific">Extremus antarcticus</name>
    <dbReference type="NCBI Taxonomy" id="702011"/>
    <lineage>
        <taxon>Eukaryota</taxon>
        <taxon>Fungi</taxon>
        <taxon>Dikarya</taxon>
        <taxon>Ascomycota</taxon>
        <taxon>Pezizomycotina</taxon>
        <taxon>Dothideomycetes</taxon>
        <taxon>Dothideomycetidae</taxon>
        <taxon>Mycosphaerellales</taxon>
        <taxon>Extremaceae</taxon>
        <taxon>Extremus</taxon>
    </lineage>
</organism>
<dbReference type="Proteomes" id="UP001271007">
    <property type="component" value="Unassembled WGS sequence"/>
</dbReference>
<comment type="caution">
    <text evidence="1">The sequence shown here is derived from an EMBL/GenBank/DDBJ whole genome shotgun (WGS) entry which is preliminary data.</text>
</comment>
<proteinExistence type="predicted"/>
<dbReference type="AlphaFoldDB" id="A0AAJ0GKE9"/>
<reference evidence="1" key="1">
    <citation type="submission" date="2023-04" db="EMBL/GenBank/DDBJ databases">
        <title>Black Yeasts Isolated from many extreme environments.</title>
        <authorList>
            <person name="Coleine C."/>
            <person name="Stajich J.E."/>
            <person name="Selbmann L."/>
        </authorList>
    </citation>
    <scope>NUCLEOTIDE SEQUENCE</scope>
    <source>
        <strain evidence="1">CCFEE 5312</strain>
    </source>
</reference>
<sequence length="409" mass="46273">MAYSALDPPANIFARLWSMLPRAFTGLFWAPGALEAAPIFGLAGEAVIPLGIIGLIVRIVVTAVELSERDAFTLGDGHPVHNVIWRQTNVTSGETTVEGMLDLKVWDRGNLTALGCWKDSPEHCGTMYDYRPRCQDWMVGHYPNEWDGWMWGPLFTPNGSLEAVLPDGKDFMKAQWIMEFNDELIEKCIDLLPPGQQPKESWYHRDMNGQWDGDEWNALTIPNDVWASEHGIPGRPYRMPEVDYQSRRRDVAKRGDALRRNDLSAVERESRHETAMAELESHFAELPTFDKMNEMVDNGAALVHKHMGNHSVLRAKVLYTAMSSIINRSQKKSMFWNILRRGSVPKTAVVQSLFERVAEGGSEQHKHGLHALASGALIKTVRERIEAGDEGLEEHKMIHWLFDRVHGEA</sequence>
<evidence type="ECO:0000313" key="1">
    <source>
        <dbReference type="EMBL" id="KAK3059214.1"/>
    </source>
</evidence>
<accession>A0AAJ0GKE9</accession>
<dbReference type="EMBL" id="JAWDJX010000001">
    <property type="protein sequence ID" value="KAK3059214.1"/>
    <property type="molecule type" value="Genomic_DNA"/>
</dbReference>
<keyword evidence="2" id="KW-1185">Reference proteome</keyword>
<evidence type="ECO:0000313" key="2">
    <source>
        <dbReference type="Proteomes" id="UP001271007"/>
    </source>
</evidence>
<protein>
    <submittedName>
        <fullName evidence="1">Uncharacterized protein</fullName>
    </submittedName>
</protein>
<name>A0AAJ0GKE9_9PEZI</name>
<gene>
    <name evidence="1" type="ORF">LTR09_000780</name>
</gene>